<sequence>MAGKKVIPIGRTMTTRQRLVASVGRVLAREGFKGFGLGKVALEAGVDRRVISRHFGGLAELVDEFARSPEFWPTTAEIRAGMEAAGPGDGPEGQLAAFHKGFLRALLNRPQTLDILAWELMERTSVSRMLEQARVRVALECFEGLTGETPDAPGLTGIVAVMGAAVLFFAVRARLGGHFGGLDPNDPADLARIDTAVDALVCGVFSRL</sequence>
<dbReference type="GO" id="GO:0003700">
    <property type="term" value="F:DNA-binding transcription factor activity"/>
    <property type="evidence" value="ECO:0007669"/>
    <property type="project" value="TreeGrafter"/>
</dbReference>
<dbReference type="Proteomes" id="UP000469724">
    <property type="component" value="Unassembled WGS sequence"/>
</dbReference>
<evidence type="ECO:0000313" key="4">
    <source>
        <dbReference type="Proteomes" id="UP000469724"/>
    </source>
</evidence>
<name>A0A7K3NLB0_9BACT</name>
<proteinExistence type="predicted"/>
<organism evidence="3 4">
    <name type="scientific">Desulfolutivibrio sulfodismutans</name>
    <dbReference type="NCBI Taxonomy" id="63561"/>
    <lineage>
        <taxon>Bacteria</taxon>
        <taxon>Pseudomonadati</taxon>
        <taxon>Thermodesulfobacteriota</taxon>
        <taxon>Desulfovibrionia</taxon>
        <taxon>Desulfovibrionales</taxon>
        <taxon>Desulfovibrionaceae</taxon>
        <taxon>Desulfolutivibrio</taxon>
    </lineage>
</organism>
<dbReference type="InterPro" id="IPR009057">
    <property type="entry name" value="Homeodomain-like_sf"/>
</dbReference>
<dbReference type="AlphaFoldDB" id="A0A7K3NLB0"/>
<keyword evidence="4" id="KW-1185">Reference proteome</keyword>
<dbReference type="SUPFAM" id="SSF46689">
    <property type="entry name" value="Homeodomain-like"/>
    <property type="match status" value="1"/>
</dbReference>
<dbReference type="InterPro" id="IPR001647">
    <property type="entry name" value="HTH_TetR"/>
</dbReference>
<dbReference type="PANTHER" id="PTHR30055">
    <property type="entry name" value="HTH-TYPE TRANSCRIPTIONAL REGULATOR RUTR"/>
    <property type="match status" value="1"/>
</dbReference>
<comment type="caution">
    <text evidence="3">The sequence shown here is derived from an EMBL/GenBank/DDBJ whole genome shotgun (WGS) entry which is preliminary data.</text>
</comment>
<dbReference type="GO" id="GO:0000976">
    <property type="term" value="F:transcription cis-regulatory region binding"/>
    <property type="evidence" value="ECO:0007669"/>
    <property type="project" value="TreeGrafter"/>
</dbReference>
<reference evidence="3 4" key="1">
    <citation type="submission" date="2020-02" db="EMBL/GenBank/DDBJ databases">
        <title>Comparative genomics of sulfur disproportionating microorganisms.</title>
        <authorList>
            <person name="Ward L.M."/>
            <person name="Bertran E."/>
            <person name="Johnston D.T."/>
        </authorList>
    </citation>
    <scope>NUCLEOTIDE SEQUENCE [LARGE SCALE GENOMIC DNA]</scope>
    <source>
        <strain evidence="3 4">DSM 3696</strain>
    </source>
</reference>
<dbReference type="InterPro" id="IPR050109">
    <property type="entry name" value="HTH-type_TetR-like_transc_reg"/>
</dbReference>
<feature type="domain" description="HTH tetR-type" evidence="2">
    <location>
        <begin position="25"/>
        <end position="64"/>
    </location>
</feature>
<keyword evidence="1" id="KW-0238">DNA-binding</keyword>
<dbReference type="Pfam" id="PF00440">
    <property type="entry name" value="TetR_N"/>
    <property type="match status" value="1"/>
</dbReference>
<dbReference type="PANTHER" id="PTHR30055:SF146">
    <property type="entry name" value="HTH-TYPE TRANSCRIPTIONAL DUAL REGULATOR CECR"/>
    <property type="match status" value="1"/>
</dbReference>
<evidence type="ECO:0000256" key="1">
    <source>
        <dbReference type="ARBA" id="ARBA00023125"/>
    </source>
</evidence>
<dbReference type="RefSeq" id="WP_163302028.1">
    <property type="nucleotide sequence ID" value="NZ_JAAGRQ010000033.1"/>
</dbReference>
<protein>
    <submittedName>
        <fullName evidence="3">TetR/AcrR family transcriptional regulator</fullName>
    </submittedName>
</protein>
<evidence type="ECO:0000259" key="2">
    <source>
        <dbReference type="Pfam" id="PF00440"/>
    </source>
</evidence>
<gene>
    <name evidence="3" type="ORF">G3N56_09525</name>
</gene>
<dbReference type="Gene3D" id="1.10.357.10">
    <property type="entry name" value="Tetracycline Repressor, domain 2"/>
    <property type="match status" value="1"/>
</dbReference>
<evidence type="ECO:0000313" key="3">
    <source>
        <dbReference type="EMBL" id="NDY56980.1"/>
    </source>
</evidence>
<dbReference type="EMBL" id="JAAGRQ010000033">
    <property type="protein sequence ID" value="NDY56980.1"/>
    <property type="molecule type" value="Genomic_DNA"/>
</dbReference>
<accession>A0A7K3NLB0</accession>